<evidence type="ECO:0000256" key="5">
    <source>
        <dbReference type="ARBA" id="ARBA00012483"/>
    </source>
</evidence>
<feature type="region of interest" description="Disordered" evidence="18">
    <location>
        <begin position="350"/>
        <end position="429"/>
    </location>
</feature>
<feature type="compositionally biased region" description="Basic and acidic residues" evidence="18">
    <location>
        <begin position="358"/>
        <end position="369"/>
    </location>
</feature>
<dbReference type="InterPro" id="IPR039577">
    <property type="entry name" value="Rad18"/>
</dbReference>
<evidence type="ECO:0000256" key="6">
    <source>
        <dbReference type="ARBA" id="ARBA00015551"/>
    </source>
</evidence>
<feature type="domain" description="SAP" evidence="20">
    <location>
        <begin position="264"/>
        <end position="298"/>
    </location>
</feature>
<protein>
    <recommendedName>
        <fullName evidence="6 17">Postreplication repair E3 ubiquitin-protein ligase RAD18</fullName>
        <ecNumber evidence="5 17">2.3.2.27</ecNumber>
    </recommendedName>
    <alternativeName>
        <fullName evidence="17">RING-type E3 ubiquitin transferase RAD18</fullName>
    </alternativeName>
</protein>
<organism evidence="21">
    <name type="scientific">Cyberlindnera fabianii</name>
    <name type="common">Yeast</name>
    <name type="synonym">Hansenula fabianii</name>
    <dbReference type="NCBI Taxonomy" id="36022"/>
    <lineage>
        <taxon>Eukaryota</taxon>
        <taxon>Fungi</taxon>
        <taxon>Dikarya</taxon>
        <taxon>Ascomycota</taxon>
        <taxon>Saccharomycotina</taxon>
        <taxon>Saccharomycetes</taxon>
        <taxon>Phaffomycetales</taxon>
        <taxon>Phaffomycetaceae</taxon>
        <taxon>Cyberlindnera</taxon>
    </lineage>
</organism>
<keyword evidence="12 17" id="KW-0862">Zinc</keyword>
<dbReference type="PROSITE" id="PS50800">
    <property type="entry name" value="SAP"/>
    <property type="match status" value="1"/>
</dbReference>
<dbReference type="Gene3D" id="3.30.40.10">
    <property type="entry name" value="Zinc/RING finger domain, C3HC4 (zinc finger)"/>
    <property type="match status" value="1"/>
</dbReference>
<dbReference type="PANTHER" id="PTHR14134:SF2">
    <property type="entry name" value="E3 UBIQUITIN-PROTEIN LIGASE RAD18"/>
    <property type="match status" value="1"/>
</dbReference>
<evidence type="ECO:0000256" key="18">
    <source>
        <dbReference type="SAM" id="MobiDB-lite"/>
    </source>
</evidence>
<keyword evidence="9 17" id="KW-0227">DNA damage</keyword>
<keyword evidence="15 17" id="KW-0539">Nucleus</keyword>
<keyword evidence="14 17" id="KW-0234">DNA repair</keyword>
<dbReference type="EMBL" id="LK052901">
    <property type="protein sequence ID" value="CDR45101.1"/>
    <property type="molecule type" value="Genomic_DNA"/>
</dbReference>
<evidence type="ECO:0000256" key="10">
    <source>
        <dbReference type="ARBA" id="ARBA00022771"/>
    </source>
</evidence>
<keyword evidence="10 16" id="KW-0863">Zinc-finger</keyword>
<comment type="subcellular location">
    <subcellularLocation>
        <location evidence="2 17">Nucleus</location>
    </subcellularLocation>
</comment>
<evidence type="ECO:0000259" key="20">
    <source>
        <dbReference type="PROSITE" id="PS50800"/>
    </source>
</evidence>
<keyword evidence="11 17" id="KW-0833">Ubl conjugation pathway</keyword>
<comment type="pathway">
    <text evidence="3 17">Protein modification; protein ubiquitination.</text>
</comment>
<reference evidence="21" key="1">
    <citation type="journal article" date="2014" name="Genome Announc.">
        <title>Genome sequence of the yeast Cyberlindnera fabianii (Hansenula fabianii).</title>
        <authorList>
            <person name="Freel K.C."/>
            <person name="Sarilar V."/>
            <person name="Neuveglise C."/>
            <person name="Devillers H."/>
            <person name="Friedrich A."/>
            <person name="Schacherer J."/>
        </authorList>
    </citation>
    <scope>NUCLEOTIDE SEQUENCE</scope>
    <source>
        <strain evidence="21">YJS4271</strain>
    </source>
</reference>
<dbReference type="SMART" id="SM00184">
    <property type="entry name" value="RING"/>
    <property type="match status" value="1"/>
</dbReference>
<evidence type="ECO:0000256" key="2">
    <source>
        <dbReference type="ARBA" id="ARBA00004123"/>
    </source>
</evidence>
<comment type="function">
    <text evidence="17">E3 RING-finger protein, member of the UBC2/RAD6 epistasis group. Associates to the E2 ubiquitin conjugating enzyme UBC2/RAD6 to form the UBC2-RAD18 ubiquitin ligase complex involved in postreplicative repair (PRR) of damaged DNA.</text>
</comment>
<evidence type="ECO:0000256" key="8">
    <source>
        <dbReference type="ARBA" id="ARBA00022723"/>
    </source>
</evidence>
<evidence type="ECO:0000256" key="11">
    <source>
        <dbReference type="ARBA" id="ARBA00022786"/>
    </source>
</evidence>
<keyword evidence="7 17" id="KW-0808">Transferase</keyword>
<evidence type="ECO:0000256" key="7">
    <source>
        <dbReference type="ARBA" id="ARBA00022679"/>
    </source>
</evidence>
<evidence type="ECO:0000256" key="17">
    <source>
        <dbReference type="RuleBase" id="RU368093"/>
    </source>
</evidence>
<dbReference type="FunFam" id="3.30.40.10:FF:000172">
    <property type="entry name" value="E3 ubiquitin-protein ligase RAD18"/>
    <property type="match status" value="1"/>
</dbReference>
<dbReference type="GO" id="GO:0006281">
    <property type="term" value="P:DNA repair"/>
    <property type="evidence" value="ECO:0007669"/>
    <property type="project" value="UniProtKB-KW"/>
</dbReference>
<dbReference type="GO" id="GO:0008270">
    <property type="term" value="F:zinc ion binding"/>
    <property type="evidence" value="ECO:0007669"/>
    <property type="project" value="UniProtKB-KW"/>
</dbReference>
<comment type="similarity">
    <text evidence="4 17">Belongs to the RAD18 family.</text>
</comment>
<dbReference type="UniPathway" id="UPA00143"/>
<dbReference type="PANTHER" id="PTHR14134">
    <property type="entry name" value="E3 UBIQUITIN-PROTEIN LIGASE RAD18"/>
    <property type="match status" value="1"/>
</dbReference>
<evidence type="ECO:0000256" key="1">
    <source>
        <dbReference type="ARBA" id="ARBA00000900"/>
    </source>
</evidence>
<sequence length="429" mass="48127">MAAFKSAETITDPLDFKSSSVPKLCELDSLLRCHICKEFMVAPMLTSCGHSFCSVCIRKYLIHTAQCPMCSQELRESHLTRNVLVEELVISFKEVRSDLLAALISRKSPGKQRSGQAIPPESRGDRTENEVIDVDELGDISDFDEEVQIIEEHTKKRKQTPTESRGIDQLFKKIKKDQPKDKGPTGTCPVCNKALPLTVLQSTHIDICLAGEEDPAAIDEATPLSPSLEPPSRPESSPSVASVSTFFSRKEPKPQYQKLTKLDYSSLSNSALKAKLAKIELPTNGTRHQLESRYNEYLILWNANCDSLNPKNPKVLRKQLAQWESSLQFKTKSDKQLDRDGWRDLIAQARQSAQNAKKRTDKEEEKIEHNITTSEEEQSVDIIEDSSTEVAGRDTIGTESIEATEATKDVHDKDGDDEESEEESRFFEG</sequence>
<dbReference type="GO" id="GO:0005634">
    <property type="term" value="C:nucleus"/>
    <property type="evidence" value="ECO:0007669"/>
    <property type="project" value="UniProtKB-SubCell"/>
</dbReference>
<feature type="compositionally biased region" description="Basic and acidic residues" evidence="18">
    <location>
        <begin position="405"/>
        <end position="414"/>
    </location>
</feature>
<evidence type="ECO:0000313" key="21">
    <source>
        <dbReference type="EMBL" id="CDR45101.1"/>
    </source>
</evidence>
<feature type="domain" description="RING-type" evidence="19">
    <location>
        <begin position="33"/>
        <end position="71"/>
    </location>
</feature>
<accession>A0A061B6U5</accession>
<keyword evidence="13 17" id="KW-0238">DNA-binding</keyword>
<comment type="catalytic activity">
    <reaction evidence="1 17">
        <text>S-ubiquitinyl-[E2 ubiquitin-conjugating enzyme]-L-cysteine + [acceptor protein]-L-lysine = [E2 ubiquitin-conjugating enzyme]-L-cysteine + N(6)-ubiquitinyl-[acceptor protein]-L-lysine.</text>
        <dbReference type="EC" id="2.3.2.27"/>
    </reaction>
</comment>
<proteinExistence type="inferred from homology"/>
<evidence type="ECO:0000256" key="14">
    <source>
        <dbReference type="ARBA" id="ARBA00023204"/>
    </source>
</evidence>
<feature type="compositionally biased region" description="Acidic residues" evidence="18">
    <location>
        <begin position="374"/>
        <end position="387"/>
    </location>
</feature>
<dbReference type="GO" id="GO:0061630">
    <property type="term" value="F:ubiquitin protein ligase activity"/>
    <property type="evidence" value="ECO:0007669"/>
    <property type="project" value="UniProtKB-UniRule"/>
</dbReference>
<dbReference type="InterPro" id="IPR004580">
    <property type="entry name" value="Rad18_fungi"/>
</dbReference>
<keyword evidence="8 17" id="KW-0479">Metal-binding</keyword>
<dbReference type="InterPro" id="IPR006642">
    <property type="entry name" value="Rad18_UBZ4"/>
</dbReference>
<name>A0A061B6U5_CYBFA</name>
<dbReference type="SUPFAM" id="SSF57850">
    <property type="entry name" value="RING/U-box"/>
    <property type="match status" value="1"/>
</dbReference>
<dbReference type="InterPro" id="IPR017907">
    <property type="entry name" value="Znf_RING_CS"/>
</dbReference>
<evidence type="ECO:0000256" key="3">
    <source>
        <dbReference type="ARBA" id="ARBA00004906"/>
    </source>
</evidence>
<dbReference type="NCBIfam" id="TIGR00599">
    <property type="entry name" value="rad18"/>
    <property type="match status" value="1"/>
</dbReference>
<evidence type="ECO:0000256" key="4">
    <source>
        <dbReference type="ARBA" id="ARBA00009506"/>
    </source>
</evidence>
<evidence type="ECO:0000256" key="15">
    <source>
        <dbReference type="ARBA" id="ARBA00023242"/>
    </source>
</evidence>
<comment type="subunit">
    <text evidence="17">Interacts with E2 UBC2, forming a complex with ubiquitin ligase activity.</text>
</comment>
<feature type="compositionally biased region" description="Low complexity" evidence="18">
    <location>
        <begin position="234"/>
        <end position="247"/>
    </location>
</feature>
<feature type="region of interest" description="Disordered" evidence="18">
    <location>
        <begin position="110"/>
        <end position="129"/>
    </location>
</feature>
<dbReference type="GO" id="GO:0003697">
    <property type="term" value="F:single-stranded DNA binding"/>
    <property type="evidence" value="ECO:0007669"/>
    <property type="project" value="UniProtKB-UniRule"/>
</dbReference>
<evidence type="ECO:0000256" key="9">
    <source>
        <dbReference type="ARBA" id="ARBA00022763"/>
    </source>
</evidence>
<dbReference type="Pfam" id="PF13923">
    <property type="entry name" value="zf-C3HC4_2"/>
    <property type="match status" value="1"/>
</dbReference>
<evidence type="ECO:0000256" key="16">
    <source>
        <dbReference type="PROSITE-ProRule" id="PRU00175"/>
    </source>
</evidence>
<evidence type="ECO:0000256" key="13">
    <source>
        <dbReference type="ARBA" id="ARBA00023125"/>
    </source>
</evidence>
<dbReference type="InterPro" id="IPR001841">
    <property type="entry name" value="Znf_RING"/>
</dbReference>
<dbReference type="OrthoDB" id="9049620at2759"/>
<dbReference type="SMART" id="SM00734">
    <property type="entry name" value="ZnF_Rad18"/>
    <property type="match status" value="1"/>
</dbReference>
<dbReference type="PROSITE" id="PS00518">
    <property type="entry name" value="ZF_RING_1"/>
    <property type="match status" value="1"/>
</dbReference>
<feature type="region of interest" description="Disordered" evidence="18">
    <location>
        <begin position="152"/>
        <end position="187"/>
    </location>
</feature>
<dbReference type="AlphaFoldDB" id="A0A061B6U5"/>
<evidence type="ECO:0000259" key="19">
    <source>
        <dbReference type="PROSITE" id="PS50089"/>
    </source>
</evidence>
<evidence type="ECO:0000256" key="12">
    <source>
        <dbReference type="ARBA" id="ARBA00022833"/>
    </source>
</evidence>
<dbReference type="InterPro" id="IPR013083">
    <property type="entry name" value="Znf_RING/FYVE/PHD"/>
</dbReference>
<dbReference type="VEuPathDB" id="FungiDB:BON22_1359"/>
<dbReference type="GO" id="GO:0097505">
    <property type="term" value="C:Rad6-Rad18 complex"/>
    <property type="evidence" value="ECO:0007669"/>
    <property type="project" value="TreeGrafter"/>
</dbReference>
<dbReference type="PROSITE" id="PS50089">
    <property type="entry name" value="ZF_RING_2"/>
    <property type="match status" value="1"/>
</dbReference>
<dbReference type="PhylomeDB" id="A0A061B6U5"/>
<gene>
    <name evidence="21" type="ORF">CYFA0S_16e02168g</name>
</gene>
<dbReference type="EC" id="2.3.2.27" evidence="5 17"/>
<dbReference type="GO" id="GO:0006513">
    <property type="term" value="P:protein monoubiquitination"/>
    <property type="evidence" value="ECO:0007669"/>
    <property type="project" value="InterPro"/>
</dbReference>
<dbReference type="SMART" id="SM00513">
    <property type="entry name" value="SAP"/>
    <property type="match status" value="1"/>
</dbReference>
<feature type="region of interest" description="Disordered" evidence="18">
    <location>
        <begin position="220"/>
        <end position="247"/>
    </location>
</feature>
<dbReference type="InterPro" id="IPR003034">
    <property type="entry name" value="SAP_dom"/>
</dbReference>
<dbReference type="GO" id="GO:0006301">
    <property type="term" value="P:DNA damage tolerance"/>
    <property type="evidence" value="ECO:0007669"/>
    <property type="project" value="InterPro"/>
</dbReference>
<dbReference type="Pfam" id="PF02037">
    <property type="entry name" value="SAP"/>
    <property type="match status" value="1"/>
</dbReference>